<sequence>MISLIRRKIIDESCGWLYGSGAADDGTDLSESELYVNDFSFMKQDEETITNEELKGTYWVANMVFTRCPTVCNMMTPNMASLQVDLQEQGLEILIVSFTVDPDFDDPEQLQSYGENYNADFDSWHFLTG</sequence>
<feature type="binding site" evidence="2">
    <location>
        <position position="68"/>
    </location>
    <ligand>
        <name>Cu cation</name>
        <dbReference type="ChEBI" id="CHEBI:23378"/>
    </ligand>
</feature>
<proteinExistence type="inferred from homology"/>
<dbReference type="SUPFAM" id="SSF52833">
    <property type="entry name" value="Thioredoxin-like"/>
    <property type="match status" value="1"/>
</dbReference>
<name>A0A7T7CC61_9BACI</name>
<evidence type="ECO:0000256" key="2">
    <source>
        <dbReference type="PIRSR" id="PIRSR603782-1"/>
    </source>
</evidence>
<evidence type="ECO:0000256" key="1">
    <source>
        <dbReference type="ARBA" id="ARBA00010996"/>
    </source>
</evidence>
<keyword evidence="2" id="KW-0479">Metal-binding</keyword>
<reference evidence="4 5" key="1">
    <citation type="submission" date="2020-06" db="EMBL/GenBank/DDBJ databases">
        <title>Genomic analysis of Salicibibacter sp. NKC5-3.</title>
        <authorList>
            <person name="Oh Y.J."/>
        </authorList>
    </citation>
    <scope>NUCLEOTIDE SEQUENCE [LARGE SCALE GENOMIC DNA]</scope>
    <source>
        <strain evidence="4 5">NKC5-3</strain>
    </source>
</reference>
<dbReference type="Gene3D" id="3.40.30.10">
    <property type="entry name" value="Glutaredoxin"/>
    <property type="match status" value="1"/>
</dbReference>
<dbReference type="Proteomes" id="UP000595823">
    <property type="component" value="Chromosome"/>
</dbReference>
<evidence type="ECO:0000313" key="4">
    <source>
        <dbReference type="EMBL" id="QQK76664.1"/>
    </source>
</evidence>
<keyword evidence="5" id="KW-1185">Reference proteome</keyword>
<accession>A0A7T7CC61</accession>
<dbReference type="KEGG" id="scia:HUG15_14550"/>
<dbReference type="EMBL" id="CP054705">
    <property type="protein sequence ID" value="QQK76664.1"/>
    <property type="molecule type" value="Genomic_DNA"/>
</dbReference>
<keyword evidence="2" id="KW-0186">Copper</keyword>
<dbReference type="GO" id="GO:0046872">
    <property type="term" value="F:metal ion binding"/>
    <property type="evidence" value="ECO:0007669"/>
    <property type="project" value="UniProtKB-KW"/>
</dbReference>
<dbReference type="InterPro" id="IPR036249">
    <property type="entry name" value="Thioredoxin-like_sf"/>
</dbReference>
<gene>
    <name evidence="4" type="ORF">HUG15_14550</name>
</gene>
<dbReference type="RefSeq" id="WP_200123792.1">
    <property type="nucleotide sequence ID" value="NZ_CP054705.1"/>
</dbReference>
<dbReference type="Pfam" id="PF02630">
    <property type="entry name" value="SCO1-SenC"/>
    <property type="match status" value="1"/>
</dbReference>
<comment type="similarity">
    <text evidence="1">Belongs to the SCO1/2 family.</text>
</comment>
<feature type="disulfide bond" description="Redox-active" evidence="3">
    <location>
        <begin position="68"/>
        <end position="72"/>
    </location>
</feature>
<protein>
    <submittedName>
        <fullName evidence="4">SCO family protein</fullName>
    </submittedName>
</protein>
<feature type="binding site" evidence="2">
    <location>
        <position position="72"/>
    </location>
    <ligand>
        <name>Cu cation</name>
        <dbReference type="ChEBI" id="CHEBI:23378"/>
    </ligand>
</feature>
<keyword evidence="3" id="KW-1015">Disulfide bond</keyword>
<dbReference type="PANTHER" id="PTHR12151:SF25">
    <property type="entry name" value="LINALOOL DEHYDRATASE_ISOMERASE DOMAIN-CONTAINING PROTEIN"/>
    <property type="match status" value="1"/>
</dbReference>
<evidence type="ECO:0000313" key="5">
    <source>
        <dbReference type="Proteomes" id="UP000595823"/>
    </source>
</evidence>
<dbReference type="PANTHER" id="PTHR12151">
    <property type="entry name" value="ELECTRON TRANSPORT PROTIN SCO1/SENC FAMILY MEMBER"/>
    <property type="match status" value="1"/>
</dbReference>
<dbReference type="AlphaFoldDB" id="A0A7T7CC61"/>
<dbReference type="CDD" id="cd02968">
    <property type="entry name" value="SCO"/>
    <property type="match status" value="1"/>
</dbReference>
<dbReference type="InterPro" id="IPR003782">
    <property type="entry name" value="SCO1/SenC"/>
</dbReference>
<evidence type="ECO:0000256" key="3">
    <source>
        <dbReference type="PIRSR" id="PIRSR603782-2"/>
    </source>
</evidence>
<organism evidence="4 5">
    <name type="scientific">Salicibibacter cibarius</name>
    <dbReference type="NCBI Taxonomy" id="2743000"/>
    <lineage>
        <taxon>Bacteria</taxon>
        <taxon>Bacillati</taxon>
        <taxon>Bacillota</taxon>
        <taxon>Bacilli</taxon>
        <taxon>Bacillales</taxon>
        <taxon>Bacillaceae</taxon>
        <taxon>Salicibibacter</taxon>
    </lineage>
</organism>